<dbReference type="PANTHER" id="PTHR30349:SF41">
    <property type="entry name" value="INTEGRASE_RECOMBINASE PROTEIN MJ0367-RELATED"/>
    <property type="match status" value="1"/>
</dbReference>
<dbReference type="SUPFAM" id="SSF56349">
    <property type="entry name" value="DNA breaking-rejoining enzymes"/>
    <property type="match status" value="1"/>
</dbReference>
<evidence type="ECO:0000256" key="1">
    <source>
        <dbReference type="ARBA" id="ARBA00008857"/>
    </source>
</evidence>
<dbReference type="PANTHER" id="PTHR30349">
    <property type="entry name" value="PHAGE INTEGRASE-RELATED"/>
    <property type="match status" value="1"/>
</dbReference>
<dbReference type="Proteomes" id="UP001652338">
    <property type="component" value="Unassembled WGS sequence"/>
</dbReference>
<comment type="caution">
    <text evidence="5">The sequence shown here is derived from an EMBL/GenBank/DDBJ whole genome shotgun (WGS) entry which is preliminary data.</text>
</comment>
<sequence length="326" mass="38274">MKDRAVRKSLIAPYIDGLLEEKHANGYSYESEELVLNRFDTYCIEKKLETPEITRAFLGDWMERSETEGSFNHGKRISCVRQLLIYMATCGINVYIPHDFCHFKRVMPHIFEAEELISFFSEVDSYFPPDNRPAYQHRLANEYRLLFRWYLCCGLRNAEAAGILTENVDFETGTLTILDSKGNKDRLVYLPDDLLESTRQYYSYLTDALGKESKWFFPGMNPEKFLPNTTVDSVFTRFWNKTPYANCSNKPTVHDFRFSYVVSRMNLWAEAGVDLQVMMPYLSRYLGHKSTNETFYYYYLVKEAYKTIEKKDTIADDVIPEVPSYE</sequence>
<evidence type="ECO:0000256" key="2">
    <source>
        <dbReference type="ARBA" id="ARBA00023125"/>
    </source>
</evidence>
<feature type="domain" description="Tyr recombinase" evidence="4">
    <location>
        <begin position="106"/>
        <end position="313"/>
    </location>
</feature>
<proteinExistence type="inferred from homology"/>
<dbReference type="InterPro" id="IPR011010">
    <property type="entry name" value="DNA_brk_join_enz"/>
</dbReference>
<dbReference type="Gene3D" id="1.10.443.10">
    <property type="entry name" value="Intergrase catalytic core"/>
    <property type="match status" value="1"/>
</dbReference>
<evidence type="ECO:0000313" key="6">
    <source>
        <dbReference type="Proteomes" id="UP001652338"/>
    </source>
</evidence>
<dbReference type="Pfam" id="PF00589">
    <property type="entry name" value="Phage_integrase"/>
    <property type="match status" value="1"/>
</dbReference>
<organism evidence="5 6">
    <name type="scientific">Muricoprocola aceti</name>
    <dbReference type="NCBI Taxonomy" id="2981772"/>
    <lineage>
        <taxon>Bacteria</taxon>
        <taxon>Bacillati</taxon>
        <taxon>Bacillota</taxon>
        <taxon>Clostridia</taxon>
        <taxon>Lachnospirales</taxon>
        <taxon>Lachnospiraceae</taxon>
        <taxon>Muricoprocola</taxon>
    </lineage>
</organism>
<keyword evidence="3" id="KW-0233">DNA recombination</keyword>
<dbReference type="RefSeq" id="WP_262655939.1">
    <property type="nucleotide sequence ID" value="NZ_JAOQKE010000039.1"/>
</dbReference>
<dbReference type="InterPro" id="IPR050090">
    <property type="entry name" value="Tyrosine_recombinase_XerCD"/>
</dbReference>
<accession>A0ABT2SRN9</accession>
<keyword evidence="2" id="KW-0238">DNA-binding</keyword>
<name>A0ABT2SRN9_9FIRM</name>
<comment type="similarity">
    <text evidence="1">Belongs to the 'phage' integrase family.</text>
</comment>
<evidence type="ECO:0000313" key="5">
    <source>
        <dbReference type="EMBL" id="MCU6726723.1"/>
    </source>
</evidence>
<keyword evidence="6" id="KW-1185">Reference proteome</keyword>
<dbReference type="PROSITE" id="PS51898">
    <property type="entry name" value="TYR_RECOMBINASE"/>
    <property type="match status" value="1"/>
</dbReference>
<dbReference type="InterPro" id="IPR013762">
    <property type="entry name" value="Integrase-like_cat_sf"/>
</dbReference>
<gene>
    <name evidence="5" type="ORF">OCV47_15615</name>
</gene>
<dbReference type="EMBL" id="JAOQKE010000039">
    <property type="protein sequence ID" value="MCU6726723.1"/>
    <property type="molecule type" value="Genomic_DNA"/>
</dbReference>
<reference evidence="5 6" key="1">
    <citation type="journal article" date="2021" name="ISME Commun">
        <title>Automated analysis of genomic sequences facilitates high-throughput and comprehensive description of bacteria.</title>
        <authorList>
            <person name="Hitch T.C.A."/>
        </authorList>
    </citation>
    <scope>NUCLEOTIDE SEQUENCE [LARGE SCALE GENOMIC DNA]</scope>
    <source>
        <strain evidence="5 6">Sanger_29</strain>
    </source>
</reference>
<evidence type="ECO:0000259" key="4">
    <source>
        <dbReference type="PROSITE" id="PS51898"/>
    </source>
</evidence>
<evidence type="ECO:0000256" key="3">
    <source>
        <dbReference type="ARBA" id="ARBA00023172"/>
    </source>
</evidence>
<dbReference type="InterPro" id="IPR002104">
    <property type="entry name" value="Integrase_catalytic"/>
</dbReference>
<protein>
    <submittedName>
        <fullName evidence="5">Tyrosine-type recombinase/integrase</fullName>
    </submittedName>
</protein>